<name>A0A7U2F627_PHANO</name>
<sequence>MSPNAWLDARVSEFKSKSKSLLSDKSDHSSTAIYRLRRKVNRALIARRSSSLQLYTSPSGFDCGDKAL</sequence>
<keyword evidence="2" id="KW-1185">Reference proteome</keyword>
<evidence type="ECO:0000313" key="1">
    <source>
        <dbReference type="EMBL" id="QRC99399.1"/>
    </source>
</evidence>
<proteinExistence type="predicted"/>
<accession>A0A7U2F627</accession>
<gene>
    <name evidence="1" type="ORF">JI435_413390</name>
</gene>
<reference evidence="2" key="1">
    <citation type="journal article" date="2021" name="BMC Genomics">
        <title>Chromosome-level genome assembly and manually-curated proteome of model necrotroph Parastagonospora nodorum Sn15 reveals a genome-wide trove of candidate effector homologs, and redundancy of virulence-related functions within an accessory chromosome.</title>
        <authorList>
            <person name="Bertazzoni S."/>
            <person name="Jones D.A.B."/>
            <person name="Phan H.T."/>
            <person name="Tan K.-C."/>
            <person name="Hane J.K."/>
        </authorList>
    </citation>
    <scope>NUCLEOTIDE SEQUENCE [LARGE SCALE GENOMIC DNA]</scope>
    <source>
        <strain evidence="2">SN15 / ATCC MYA-4574 / FGSC 10173)</strain>
    </source>
</reference>
<evidence type="ECO:0000313" key="2">
    <source>
        <dbReference type="Proteomes" id="UP000663193"/>
    </source>
</evidence>
<protein>
    <submittedName>
        <fullName evidence="1">Uncharacterized protein</fullName>
    </submittedName>
</protein>
<dbReference type="Proteomes" id="UP000663193">
    <property type="component" value="Chromosome 9"/>
</dbReference>
<dbReference type="EMBL" id="CP069031">
    <property type="protein sequence ID" value="QRC99399.1"/>
    <property type="molecule type" value="Genomic_DNA"/>
</dbReference>
<organism evidence="1 2">
    <name type="scientific">Phaeosphaeria nodorum (strain SN15 / ATCC MYA-4574 / FGSC 10173)</name>
    <name type="common">Glume blotch fungus</name>
    <name type="synonym">Parastagonospora nodorum</name>
    <dbReference type="NCBI Taxonomy" id="321614"/>
    <lineage>
        <taxon>Eukaryota</taxon>
        <taxon>Fungi</taxon>
        <taxon>Dikarya</taxon>
        <taxon>Ascomycota</taxon>
        <taxon>Pezizomycotina</taxon>
        <taxon>Dothideomycetes</taxon>
        <taxon>Pleosporomycetidae</taxon>
        <taxon>Pleosporales</taxon>
        <taxon>Pleosporineae</taxon>
        <taxon>Phaeosphaeriaceae</taxon>
        <taxon>Parastagonospora</taxon>
    </lineage>
</organism>
<dbReference type="AlphaFoldDB" id="A0A7U2F627"/>
<dbReference type="VEuPathDB" id="FungiDB:JI435_413390"/>